<evidence type="ECO:0000313" key="3">
    <source>
        <dbReference type="Proteomes" id="UP001234581"/>
    </source>
</evidence>
<evidence type="ECO:0000313" key="2">
    <source>
        <dbReference type="EMBL" id="KAJ8653788.1"/>
    </source>
</evidence>
<dbReference type="GeneID" id="83217990"/>
<feature type="compositionally biased region" description="Low complexity" evidence="1">
    <location>
        <begin position="283"/>
        <end position="300"/>
    </location>
</feature>
<comment type="caution">
    <text evidence="2">The sequence shown here is derived from an EMBL/GenBank/DDBJ whole genome shotgun (WGS) entry which is preliminary data.</text>
</comment>
<sequence length="584" mass="64511">MNKLKTTFLRTHSTRPSDERRSLQFARKLNAAQLTAFDDPNSPNAIPSLRPDELCEMERIAYQTWWKDLDPFSIGHLDNEAMLKFVRGCCLPEVKLEQILLLFQDGKTNGLDEHQFYAMLRLIAHAQNGRTISRDMVYLGAPVPKFQTNAIDALIKPAAATTTTTTPKVSSSSTCGTTTGSAPSWQSGTTTTRNSWIQPSPSSNTNTVARQQQQQQQRPTSWYVGQQPLPMYDPAPSAPFLSPPPPPQQTTTTTTNTTTTSNDRSPFNQDNKQYAAAGLNSWSQQLPPSQQPMSHSSTTTISGKSTNNEQKHQYTHSRSRSVPYSVPQPATAQSMTQQTPSTSVFKFDTVAATPSKQQQQQRPAPLTSRVSMDADSFQRLSSAIDTGQSLLLTKKFVPPKASNNPFESAIDESPKHESSSAAAAKYSPFADDLDNQSTPRASMSSSYHHQPPPAQENQQQQQEEKASAPPWPSINRHPNKQNIYPPPVPSQATKPAFPKYARNIQPSLALRRTQSYRSSDAATATAAATLDPFNVADPQSTPTLIHHHHHHTTTNTTSNTPPIAFSHGNKLFRHRSYGSALMRR</sequence>
<gene>
    <name evidence="2" type="ORF">O0I10_010587</name>
</gene>
<dbReference type="AlphaFoldDB" id="A0AAD7UV91"/>
<dbReference type="Proteomes" id="UP001234581">
    <property type="component" value="Unassembled WGS sequence"/>
</dbReference>
<dbReference type="Gene3D" id="1.10.238.10">
    <property type="entry name" value="EF-hand"/>
    <property type="match status" value="1"/>
</dbReference>
<protein>
    <recommendedName>
        <fullName evidence="4">EH domain-containing protein</fullName>
    </recommendedName>
</protein>
<organism evidence="2 3">
    <name type="scientific">Lichtheimia ornata</name>
    <dbReference type="NCBI Taxonomy" id="688661"/>
    <lineage>
        <taxon>Eukaryota</taxon>
        <taxon>Fungi</taxon>
        <taxon>Fungi incertae sedis</taxon>
        <taxon>Mucoromycota</taxon>
        <taxon>Mucoromycotina</taxon>
        <taxon>Mucoromycetes</taxon>
        <taxon>Mucorales</taxon>
        <taxon>Lichtheimiaceae</taxon>
        <taxon>Lichtheimia</taxon>
    </lineage>
</organism>
<name>A0AAD7UV91_9FUNG</name>
<feature type="compositionally biased region" description="Low complexity" evidence="1">
    <location>
        <begin position="249"/>
        <end position="262"/>
    </location>
</feature>
<feature type="compositionally biased region" description="Polar residues" evidence="1">
    <location>
        <begin position="328"/>
        <end position="340"/>
    </location>
</feature>
<feature type="region of interest" description="Disordered" evidence="1">
    <location>
        <begin position="161"/>
        <end position="270"/>
    </location>
</feature>
<keyword evidence="3" id="KW-1185">Reference proteome</keyword>
<feature type="region of interest" description="Disordered" evidence="1">
    <location>
        <begin position="283"/>
        <end position="340"/>
    </location>
</feature>
<proteinExistence type="predicted"/>
<reference evidence="2 3" key="1">
    <citation type="submission" date="2023-03" db="EMBL/GenBank/DDBJ databases">
        <title>Genome sequence of Lichtheimia ornata CBS 291.66.</title>
        <authorList>
            <person name="Mohabir J.T."/>
            <person name="Shea T.P."/>
            <person name="Kurbessoian T."/>
            <person name="Berby B."/>
            <person name="Fontaine J."/>
            <person name="Livny J."/>
            <person name="Gnirke A."/>
            <person name="Stajich J.E."/>
            <person name="Cuomo C.A."/>
        </authorList>
    </citation>
    <scope>NUCLEOTIDE SEQUENCE [LARGE SCALE GENOMIC DNA]</scope>
    <source>
        <strain evidence="2">CBS 291.66</strain>
    </source>
</reference>
<feature type="compositionally biased region" description="Polar residues" evidence="1">
    <location>
        <begin position="182"/>
        <end position="210"/>
    </location>
</feature>
<feature type="compositionally biased region" description="Low complexity" evidence="1">
    <location>
        <begin position="553"/>
        <end position="563"/>
    </location>
</feature>
<dbReference type="EMBL" id="JARTCD010000072">
    <property type="protein sequence ID" value="KAJ8653788.1"/>
    <property type="molecule type" value="Genomic_DNA"/>
</dbReference>
<accession>A0AAD7UV91</accession>
<evidence type="ECO:0008006" key="4">
    <source>
        <dbReference type="Google" id="ProtNLM"/>
    </source>
</evidence>
<feature type="compositionally biased region" description="Pro residues" evidence="1">
    <location>
        <begin position="231"/>
        <end position="248"/>
    </location>
</feature>
<dbReference type="RefSeq" id="XP_058338702.1">
    <property type="nucleotide sequence ID" value="XM_058490566.1"/>
</dbReference>
<evidence type="ECO:0000256" key="1">
    <source>
        <dbReference type="SAM" id="MobiDB-lite"/>
    </source>
</evidence>
<dbReference type="SUPFAM" id="SSF47473">
    <property type="entry name" value="EF-hand"/>
    <property type="match status" value="1"/>
</dbReference>
<feature type="compositionally biased region" description="Polar residues" evidence="1">
    <location>
        <begin position="435"/>
        <end position="448"/>
    </location>
</feature>
<feature type="region of interest" description="Disordered" evidence="1">
    <location>
        <begin position="543"/>
        <end position="570"/>
    </location>
</feature>
<dbReference type="InterPro" id="IPR011992">
    <property type="entry name" value="EF-hand-dom_pair"/>
</dbReference>
<feature type="compositionally biased region" description="Low complexity" evidence="1">
    <location>
        <begin position="161"/>
        <end position="181"/>
    </location>
</feature>
<feature type="region of interest" description="Disordered" evidence="1">
    <location>
        <begin position="396"/>
        <end position="495"/>
    </location>
</feature>